<evidence type="ECO:0000256" key="3">
    <source>
        <dbReference type="SAM" id="MobiDB-lite"/>
    </source>
</evidence>
<keyword evidence="1" id="KW-0862">Zinc</keyword>
<keyword evidence="7" id="KW-1185">Reference proteome</keyword>
<dbReference type="GO" id="GO:0016567">
    <property type="term" value="P:protein ubiquitination"/>
    <property type="evidence" value="ECO:0007669"/>
    <property type="project" value="TreeGrafter"/>
</dbReference>
<dbReference type="SUPFAM" id="SSF54928">
    <property type="entry name" value="RNA-binding domain, RBD"/>
    <property type="match status" value="1"/>
</dbReference>
<keyword evidence="2" id="KW-0694">RNA-binding</keyword>
<protein>
    <submittedName>
        <fullName evidence="6">RNA recognition motif protein</fullName>
    </submittedName>
</protein>
<dbReference type="OrthoDB" id="1923159at2759"/>
<dbReference type="SUPFAM" id="SSF57850">
    <property type="entry name" value="RING/U-box"/>
    <property type="match status" value="1"/>
</dbReference>
<dbReference type="InterPro" id="IPR013083">
    <property type="entry name" value="Znf_RING/FYVE/PHD"/>
</dbReference>
<evidence type="ECO:0000313" key="7">
    <source>
        <dbReference type="Proteomes" id="UP000019763"/>
    </source>
</evidence>
<keyword evidence="1" id="KW-0479">Metal-binding</keyword>
<evidence type="ECO:0000313" key="6">
    <source>
        <dbReference type="EMBL" id="EZG70488.1"/>
    </source>
</evidence>
<dbReference type="PROSITE" id="PS50102">
    <property type="entry name" value="RRM"/>
    <property type="match status" value="1"/>
</dbReference>
<gene>
    <name evidence="6" type="ORF">GNI_055640</name>
</gene>
<evidence type="ECO:0000256" key="1">
    <source>
        <dbReference type="PROSITE-ProRule" id="PRU00175"/>
    </source>
</evidence>
<dbReference type="Gene3D" id="3.30.40.10">
    <property type="entry name" value="Zinc/RING finger domain, C3HC4 (zinc finger)"/>
    <property type="match status" value="1"/>
</dbReference>
<dbReference type="RefSeq" id="XP_011129939.1">
    <property type="nucleotide sequence ID" value="XM_011131637.1"/>
</dbReference>
<proteinExistence type="predicted"/>
<dbReference type="GO" id="GO:0004842">
    <property type="term" value="F:ubiquitin-protein transferase activity"/>
    <property type="evidence" value="ECO:0007669"/>
    <property type="project" value="InterPro"/>
</dbReference>
<evidence type="ECO:0000256" key="2">
    <source>
        <dbReference type="PROSITE-ProRule" id="PRU00176"/>
    </source>
</evidence>
<feature type="domain" description="RING-type" evidence="4">
    <location>
        <begin position="6"/>
        <end position="48"/>
    </location>
</feature>
<dbReference type="AlphaFoldDB" id="A0A023B8U1"/>
<feature type="domain" description="RRM" evidence="5">
    <location>
        <begin position="134"/>
        <end position="220"/>
    </location>
</feature>
<keyword evidence="1" id="KW-0863">Zinc-finger</keyword>
<dbReference type="PANTHER" id="PTHR12603:SF0">
    <property type="entry name" value="CCR4-NOT TRANSCRIPTION COMPLEX SUBUNIT 4"/>
    <property type="match status" value="1"/>
</dbReference>
<dbReference type="Gene3D" id="3.30.70.330">
    <property type="match status" value="1"/>
</dbReference>
<dbReference type="Pfam" id="PF14570">
    <property type="entry name" value="zf-RING_4"/>
    <property type="match status" value="1"/>
</dbReference>
<feature type="compositionally biased region" description="Low complexity" evidence="3">
    <location>
        <begin position="87"/>
        <end position="97"/>
    </location>
</feature>
<evidence type="ECO:0000259" key="4">
    <source>
        <dbReference type="PROSITE" id="PS50089"/>
    </source>
</evidence>
<name>A0A023B8U1_GRENI</name>
<dbReference type="GO" id="GO:0008270">
    <property type="term" value="F:zinc ion binding"/>
    <property type="evidence" value="ECO:0007669"/>
    <property type="project" value="UniProtKB-KW"/>
</dbReference>
<accession>A0A023B8U1</accession>
<dbReference type="InterPro" id="IPR003954">
    <property type="entry name" value="RRM_euk-type"/>
</dbReference>
<dbReference type="SMART" id="SM00361">
    <property type="entry name" value="RRM_1"/>
    <property type="match status" value="1"/>
</dbReference>
<dbReference type="VEuPathDB" id="CryptoDB:GNI_055640"/>
<comment type="caution">
    <text evidence="6">The sequence shown here is derived from an EMBL/GenBank/DDBJ whole genome shotgun (WGS) entry which is preliminary data.</text>
</comment>
<dbReference type="InterPro" id="IPR012677">
    <property type="entry name" value="Nucleotide-bd_a/b_plait_sf"/>
</dbReference>
<dbReference type="CDD" id="cd12438">
    <property type="entry name" value="RRM_CNOT4"/>
    <property type="match status" value="1"/>
</dbReference>
<dbReference type="InterPro" id="IPR039515">
    <property type="entry name" value="NOT4_mRING-HC-C4C4"/>
</dbReference>
<dbReference type="GeneID" id="22912062"/>
<evidence type="ECO:0000259" key="5">
    <source>
        <dbReference type="PROSITE" id="PS50102"/>
    </source>
</evidence>
<dbReference type="GO" id="GO:0003723">
    <property type="term" value="F:RNA binding"/>
    <property type="evidence" value="ECO:0007669"/>
    <property type="project" value="UniProtKB-UniRule"/>
</dbReference>
<dbReference type="PROSITE" id="PS50089">
    <property type="entry name" value="ZF_RING_2"/>
    <property type="match status" value="1"/>
</dbReference>
<dbReference type="Proteomes" id="UP000019763">
    <property type="component" value="Unassembled WGS sequence"/>
</dbReference>
<dbReference type="InterPro" id="IPR001841">
    <property type="entry name" value="Znf_RING"/>
</dbReference>
<dbReference type="PANTHER" id="PTHR12603">
    <property type="entry name" value="CCR4-NOT TRANSCRIPTION COMPLEX RELATED"/>
    <property type="match status" value="1"/>
</dbReference>
<dbReference type="EMBL" id="AFNH02000422">
    <property type="protein sequence ID" value="EZG70488.1"/>
    <property type="molecule type" value="Genomic_DNA"/>
</dbReference>
<dbReference type="InterPro" id="IPR035979">
    <property type="entry name" value="RBD_domain_sf"/>
</dbReference>
<sequence length="578" mass="63786">MASVTCPICVEKIDSHDRRFFPCPCGFQTCFWCYRKLRDTTNVCPKCRRDYVDENIKLRNITEAEKEQSVPSDTSFGRSSDEEEDGSTTSSSTVKSSRVLATPVVEGGAAKPGKKKAVDRRLSSLRDVRVVRRDLCYLVGLPLEAVADESRLKEFEFFGKYGKVVNIIVNRNPNFKCPDKKRSCAVYITYATRLEAKTAILDSDDCLFEGRRLRASYGTTKYCSSYLRNQRCTNKACFYLHERGALQDSFTVDQLNHVKEQSRNLTCSAILGDELNQGGHQRCAATGVSLFGKSRREVVDYYASIDPVAEDLLVLPSVLEDVVTRKQALNRNPLAKGTPQLNGNNQLNKDARLSPARLENTGQLGSTGQQNDLPLAHDVPLTGNNLPVSGEGKELVVVSQVAKAETMAARLRNSAHKILQKAKSIDHGTATPATATTTAVYRTASVDQQSRSLEAGSFDESNQPMKNGLRHGSDSMVVGSMIAVAFIPEPPSTYHTIVHPALQREWGWGMSSQNSMDWSLKALVSPLSPKDGQVGPPRDGPSRLLKRSCVTSADLTATYSRDYNHWKARAVAYPPGLY</sequence>
<dbReference type="InterPro" id="IPR034261">
    <property type="entry name" value="CNOT4_RRM"/>
</dbReference>
<dbReference type="CDD" id="cd16618">
    <property type="entry name" value="mRING-HC-C4C4_CNOT4"/>
    <property type="match status" value="1"/>
</dbReference>
<feature type="region of interest" description="Disordered" evidence="3">
    <location>
        <begin position="63"/>
        <end position="97"/>
    </location>
</feature>
<organism evidence="6 7">
    <name type="scientific">Gregarina niphandrodes</name>
    <name type="common">Septate eugregarine</name>
    <dbReference type="NCBI Taxonomy" id="110365"/>
    <lineage>
        <taxon>Eukaryota</taxon>
        <taxon>Sar</taxon>
        <taxon>Alveolata</taxon>
        <taxon>Apicomplexa</taxon>
        <taxon>Conoidasida</taxon>
        <taxon>Gregarinasina</taxon>
        <taxon>Eugregarinorida</taxon>
        <taxon>Gregarinidae</taxon>
        <taxon>Gregarina</taxon>
    </lineage>
</organism>
<dbReference type="eggNOG" id="KOG2068">
    <property type="taxonomic scope" value="Eukaryota"/>
</dbReference>
<dbReference type="InterPro" id="IPR039780">
    <property type="entry name" value="Mot2"/>
</dbReference>
<dbReference type="InterPro" id="IPR000504">
    <property type="entry name" value="RRM_dom"/>
</dbReference>
<reference evidence="6" key="1">
    <citation type="submission" date="2013-12" db="EMBL/GenBank/DDBJ databases">
        <authorList>
            <person name="Omoto C.K."/>
            <person name="Sibley D."/>
            <person name="Venepally P."/>
            <person name="Hadjithomas M."/>
            <person name="Karamycheva S."/>
            <person name="Brunk B."/>
            <person name="Roos D."/>
            <person name="Caler E."/>
            <person name="Lorenzi H."/>
        </authorList>
    </citation>
    <scope>NUCLEOTIDE SEQUENCE</scope>
</reference>
<feature type="compositionally biased region" description="Polar residues" evidence="3">
    <location>
        <begin position="69"/>
        <end position="78"/>
    </location>
</feature>
<dbReference type="GO" id="GO:0030014">
    <property type="term" value="C:CCR4-NOT complex"/>
    <property type="evidence" value="ECO:0007669"/>
    <property type="project" value="InterPro"/>
</dbReference>